<evidence type="ECO:0000256" key="6">
    <source>
        <dbReference type="ARBA" id="ARBA00023242"/>
    </source>
</evidence>
<dbReference type="SMART" id="SM00382">
    <property type="entry name" value="AAA"/>
    <property type="match status" value="1"/>
</dbReference>
<dbReference type="PANTHER" id="PTHR11669">
    <property type="entry name" value="REPLICATION FACTOR C / DNA POLYMERASE III GAMMA-TAU SUBUNIT"/>
    <property type="match status" value="1"/>
</dbReference>
<dbReference type="GO" id="GO:0003689">
    <property type="term" value="F:DNA clamp loader activity"/>
    <property type="evidence" value="ECO:0007669"/>
    <property type="project" value="TreeGrafter"/>
</dbReference>
<feature type="domain" description="AAA+ ATPase" evidence="8">
    <location>
        <begin position="36"/>
        <end position="162"/>
    </location>
</feature>
<evidence type="ECO:0000256" key="5">
    <source>
        <dbReference type="ARBA" id="ARBA00022840"/>
    </source>
</evidence>
<dbReference type="Pfam" id="PF00004">
    <property type="entry name" value="AAA"/>
    <property type="match status" value="1"/>
</dbReference>
<keyword evidence="3" id="KW-0235">DNA replication</keyword>
<dbReference type="InterPro" id="IPR013748">
    <property type="entry name" value="Rep_factorC_C"/>
</dbReference>
<dbReference type="InterPro" id="IPR027417">
    <property type="entry name" value="P-loop_NTPase"/>
</dbReference>
<accession>A0A0N5ASL6</accession>
<sequence>MDGVPWVEKYRPTTLDSIVGNEVTIQRLKMFAAQGNIPNIIISGPPGCGKTTSIWAMAREMLGSKLNVACLELNASDDRGIDVVRNKIKTFAQTKVVVPEGKHKIIILDEADSMTEGAQQALRRTMEVYSRTTRFALACNQSEKIIEPIQSRCALIRYSKLNDEEVAKRLLTVCDAEKVDYDDEGIEAILFTAQGDMRQAKNYLQALNNLQCTVSGFGRVTADNVFKVCDEPHPEMIKKMIELCVQEKVCEAGSIIHQLYRMGYAPEDVLSNMFRICKTANIPEYLKLEYIKEIGLCHVRVVEGLSTILQLSGLVARLCMKQRELPET</sequence>
<dbReference type="Proteomes" id="UP000046393">
    <property type="component" value="Unplaced"/>
</dbReference>
<dbReference type="Gene3D" id="1.20.272.10">
    <property type="match status" value="1"/>
</dbReference>
<dbReference type="CDD" id="cd00009">
    <property type="entry name" value="AAA"/>
    <property type="match status" value="1"/>
</dbReference>
<evidence type="ECO:0000256" key="2">
    <source>
        <dbReference type="ARBA" id="ARBA00005378"/>
    </source>
</evidence>
<dbReference type="InterPro" id="IPR047854">
    <property type="entry name" value="RFC_lid"/>
</dbReference>
<dbReference type="STRING" id="451379.A0A0N5ASL6"/>
<dbReference type="Pfam" id="PF08542">
    <property type="entry name" value="Rep_fac_C"/>
    <property type="match status" value="1"/>
</dbReference>
<protein>
    <recommendedName>
        <fullName evidence="7">Replication factor C subunit 2</fullName>
    </recommendedName>
</protein>
<dbReference type="PANTHER" id="PTHR11669:SF5">
    <property type="entry name" value="REPLICATION FACTOR C SUBUNIT 2"/>
    <property type="match status" value="1"/>
</dbReference>
<evidence type="ECO:0000256" key="3">
    <source>
        <dbReference type="ARBA" id="ARBA00022705"/>
    </source>
</evidence>
<dbReference type="Gene3D" id="1.10.8.60">
    <property type="match status" value="1"/>
</dbReference>
<dbReference type="GO" id="GO:0005634">
    <property type="term" value="C:nucleus"/>
    <property type="evidence" value="ECO:0007669"/>
    <property type="project" value="UniProtKB-SubCell"/>
</dbReference>
<dbReference type="GO" id="GO:0006261">
    <property type="term" value="P:DNA-templated DNA replication"/>
    <property type="evidence" value="ECO:0007669"/>
    <property type="project" value="TreeGrafter"/>
</dbReference>
<evidence type="ECO:0000256" key="1">
    <source>
        <dbReference type="ARBA" id="ARBA00004123"/>
    </source>
</evidence>
<dbReference type="NCBIfam" id="NF001679">
    <property type="entry name" value="PRK00440.1"/>
    <property type="match status" value="1"/>
</dbReference>
<dbReference type="InterPro" id="IPR008921">
    <property type="entry name" value="DNA_pol3_clamp-load_cplx_C"/>
</dbReference>
<dbReference type="InterPro" id="IPR003593">
    <property type="entry name" value="AAA+_ATPase"/>
</dbReference>
<dbReference type="Gene3D" id="3.40.50.300">
    <property type="entry name" value="P-loop containing nucleotide triphosphate hydrolases"/>
    <property type="match status" value="1"/>
</dbReference>
<dbReference type="GO" id="GO:0003677">
    <property type="term" value="F:DNA binding"/>
    <property type="evidence" value="ECO:0007669"/>
    <property type="project" value="InterPro"/>
</dbReference>
<dbReference type="AlphaFoldDB" id="A0A0N5ASL6"/>
<keyword evidence="5" id="KW-0067">ATP-binding</keyword>
<dbReference type="InterPro" id="IPR003959">
    <property type="entry name" value="ATPase_AAA_core"/>
</dbReference>
<evidence type="ECO:0000313" key="9">
    <source>
        <dbReference type="Proteomes" id="UP000046393"/>
    </source>
</evidence>
<comment type="similarity">
    <text evidence="2">Belongs to the activator 1 small subunits family.</text>
</comment>
<dbReference type="GO" id="GO:0005524">
    <property type="term" value="F:ATP binding"/>
    <property type="evidence" value="ECO:0007669"/>
    <property type="project" value="UniProtKB-KW"/>
</dbReference>
<dbReference type="CDD" id="cd18140">
    <property type="entry name" value="HLD_clamp_RFC"/>
    <property type="match status" value="1"/>
</dbReference>
<evidence type="ECO:0000259" key="8">
    <source>
        <dbReference type="SMART" id="SM00382"/>
    </source>
</evidence>
<evidence type="ECO:0000256" key="7">
    <source>
        <dbReference type="ARBA" id="ARBA00040745"/>
    </source>
</evidence>
<dbReference type="FunFam" id="3.40.50.300:FF:000107">
    <property type="entry name" value="Replication factor C subunit 4"/>
    <property type="match status" value="1"/>
</dbReference>
<dbReference type="GO" id="GO:0006281">
    <property type="term" value="P:DNA repair"/>
    <property type="evidence" value="ECO:0007669"/>
    <property type="project" value="TreeGrafter"/>
</dbReference>
<evidence type="ECO:0000256" key="4">
    <source>
        <dbReference type="ARBA" id="ARBA00022741"/>
    </source>
</evidence>
<dbReference type="SUPFAM" id="SSF48019">
    <property type="entry name" value="post-AAA+ oligomerization domain-like"/>
    <property type="match status" value="1"/>
</dbReference>
<keyword evidence="4" id="KW-0547">Nucleotide-binding</keyword>
<comment type="subcellular location">
    <subcellularLocation>
        <location evidence="1">Nucleus</location>
    </subcellularLocation>
</comment>
<reference evidence="10" key="1">
    <citation type="submission" date="2017-02" db="UniProtKB">
        <authorList>
            <consortium name="WormBaseParasite"/>
        </authorList>
    </citation>
    <scope>IDENTIFICATION</scope>
</reference>
<dbReference type="FunFam" id="1.10.8.60:FF:000012">
    <property type="entry name" value="Replication factor C subunit 4"/>
    <property type="match status" value="1"/>
</dbReference>
<dbReference type="WBParaSite" id="SMUV_0000779001-mRNA-1">
    <property type="protein sequence ID" value="SMUV_0000779001-mRNA-1"/>
    <property type="gene ID" value="SMUV_0000779001"/>
</dbReference>
<proteinExistence type="inferred from homology"/>
<keyword evidence="9" id="KW-1185">Reference proteome</keyword>
<evidence type="ECO:0000313" key="10">
    <source>
        <dbReference type="WBParaSite" id="SMUV_0000779001-mRNA-1"/>
    </source>
</evidence>
<dbReference type="GO" id="GO:0005663">
    <property type="term" value="C:DNA replication factor C complex"/>
    <property type="evidence" value="ECO:0007669"/>
    <property type="project" value="TreeGrafter"/>
</dbReference>
<dbReference type="InterPro" id="IPR050238">
    <property type="entry name" value="DNA_Rep/Repair_Clamp_Loader"/>
</dbReference>
<keyword evidence="6" id="KW-0539">Nucleus</keyword>
<dbReference type="SUPFAM" id="SSF52540">
    <property type="entry name" value="P-loop containing nucleoside triphosphate hydrolases"/>
    <property type="match status" value="1"/>
</dbReference>
<name>A0A0N5ASL6_9BILA</name>
<organism evidence="9 10">
    <name type="scientific">Syphacia muris</name>
    <dbReference type="NCBI Taxonomy" id="451379"/>
    <lineage>
        <taxon>Eukaryota</taxon>
        <taxon>Metazoa</taxon>
        <taxon>Ecdysozoa</taxon>
        <taxon>Nematoda</taxon>
        <taxon>Chromadorea</taxon>
        <taxon>Rhabditida</taxon>
        <taxon>Spirurina</taxon>
        <taxon>Oxyuridomorpha</taxon>
        <taxon>Oxyuroidea</taxon>
        <taxon>Oxyuridae</taxon>
        <taxon>Syphacia</taxon>
    </lineage>
</organism>
<dbReference type="GO" id="GO:0016887">
    <property type="term" value="F:ATP hydrolysis activity"/>
    <property type="evidence" value="ECO:0007669"/>
    <property type="project" value="InterPro"/>
</dbReference>
<dbReference type="FunFam" id="1.20.272.10:FF:000006">
    <property type="entry name" value="Replication factor C subunit 2"/>
    <property type="match status" value="1"/>
</dbReference>